<keyword evidence="2" id="KW-0444">Lipid biosynthesis</keyword>
<evidence type="ECO:0000256" key="10">
    <source>
        <dbReference type="ARBA" id="ARBA00023317"/>
    </source>
</evidence>
<organism evidence="12 13">
    <name type="scientific">Candidatus Fischerbacteria bacterium RBG_13_37_8</name>
    <dbReference type="NCBI Taxonomy" id="1817863"/>
    <lineage>
        <taxon>Bacteria</taxon>
        <taxon>Candidatus Fischeribacteriota</taxon>
    </lineage>
</organism>
<evidence type="ECO:0000313" key="12">
    <source>
        <dbReference type="EMBL" id="OGF68260.1"/>
    </source>
</evidence>
<feature type="transmembrane region" description="Helical" evidence="11">
    <location>
        <begin position="14"/>
        <end position="38"/>
    </location>
</feature>
<evidence type="ECO:0000256" key="3">
    <source>
        <dbReference type="ARBA" id="ARBA00022793"/>
    </source>
</evidence>
<dbReference type="PANTHER" id="PTHR35809">
    <property type="entry name" value="ARCHAETIDYLSERINE DECARBOXYLASE PROENZYME-RELATED"/>
    <property type="match status" value="1"/>
</dbReference>
<feature type="transmembrane region" description="Helical" evidence="11">
    <location>
        <begin position="50"/>
        <end position="73"/>
    </location>
</feature>
<dbReference type="GO" id="GO:0004609">
    <property type="term" value="F:phosphatidylserine decarboxylase activity"/>
    <property type="evidence" value="ECO:0007669"/>
    <property type="project" value="InterPro"/>
</dbReference>
<evidence type="ECO:0000256" key="1">
    <source>
        <dbReference type="ARBA" id="ARBA00022475"/>
    </source>
</evidence>
<name>A0A1F5VXZ4_9BACT</name>
<evidence type="ECO:0000256" key="7">
    <source>
        <dbReference type="ARBA" id="ARBA00023209"/>
    </source>
</evidence>
<dbReference type="Proteomes" id="UP000178943">
    <property type="component" value="Unassembled WGS sequence"/>
</dbReference>
<keyword evidence="11" id="KW-0812">Transmembrane</keyword>
<dbReference type="InterPro" id="IPR033175">
    <property type="entry name" value="PSD-A"/>
</dbReference>
<proteinExistence type="predicted"/>
<evidence type="ECO:0000256" key="5">
    <source>
        <dbReference type="ARBA" id="ARBA00023136"/>
    </source>
</evidence>
<keyword evidence="9" id="KW-1208">Phospholipid metabolism</keyword>
<keyword evidence="8" id="KW-0456">Lyase</keyword>
<dbReference type="AlphaFoldDB" id="A0A1F5VXZ4"/>
<keyword evidence="10" id="KW-0670">Pyruvate</keyword>
<keyword evidence="5 11" id="KW-0472">Membrane</keyword>
<sequence>MVFDKKRLFAVSPIIHMINVIILLFETIVISTLLFALLVKKAKIKKNTMYHENIFIIIISFCIQFILIMAFHIPLFINIFIINPIVVSFSLACLTVFYFYRDPHRTHNAALDDILSPADGFILYIKEIENNEIPISVKGKAIFKLKELMKTDIVAESCWLVGIVMTLFDVHVNRSPCSGKIICNEYFKGKFLSLKKAESELENERHTIVIENDLGKIAIIRIASKRVRGIRTYVTSGQNIETGQKIGKIVFGSQTDIVIPFHCEIKVEIGKWVQAGKTIIATKKKKITI</sequence>
<protein>
    <recommendedName>
        <fullName evidence="14">Phosphatidylserine decarboxylase</fullName>
    </recommendedName>
</protein>
<keyword evidence="3" id="KW-0210">Decarboxylase</keyword>
<feature type="transmembrane region" description="Helical" evidence="11">
    <location>
        <begin position="79"/>
        <end position="100"/>
    </location>
</feature>
<keyword evidence="11" id="KW-1133">Transmembrane helix</keyword>
<dbReference type="GO" id="GO:0008654">
    <property type="term" value="P:phospholipid biosynthetic process"/>
    <property type="evidence" value="ECO:0007669"/>
    <property type="project" value="UniProtKB-KW"/>
</dbReference>
<evidence type="ECO:0000256" key="6">
    <source>
        <dbReference type="ARBA" id="ARBA00023145"/>
    </source>
</evidence>
<evidence type="ECO:0000313" key="13">
    <source>
        <dbReference type="Proteomes" id="UP000178943"/>
    </source>
</evidence>
<keyword evidence="7" id="KW-0594">Phospholipid biosynthesis</keyword>
<dbReference type="PANTHER" id="PTHR35809:SF1">
    <property type="entry name" value="ARCHAETIDYLSERINE DECARBOXYLASE PROENZYME-RELATED"/>
    <property type="match status" value="1"/>
</dbReference>
<accession>A0A1F5VXZ4</accession>
<gene>
    <name evidence="12" type="ORF">A2Y62_02740</name>
</gene>
<evidence type="ECO:0000256" key="8">
    <source>
        <dbReference type="ARBA" id="ARBA00023239"/>
    </source>
</evidence>
<evidence type="ECO:0000256" key="9">
    <source>
        <dbReference type="ARBA" id="ARBA00023264"/>
    </source>
</evidence>
<evidence type="ECO:0000256" key="2">
    <source>
        <dbReference type="ARBA" id="ARBA00022516"/>
    </source>
</evidence>
<keyword evidence="6" id="KW-0865">Zymogen</keyword>
<evidence type="ECO:0000256" key="11">
    <source>
        <dbReference type="SAM" id="Phobius"/>
    </source>
</evidence>
<comment type="caution">
    <text evidence="12">The sequence shown here is derived from an EMBL/GenBank/DDBJ whole genome shotgun (WGS) entry which is preliminary data.</text>
</comment>
<dbReference type="InterPro" id="IPR003817">
    <property type="entry name" value="PS_Dcarbxylase"/>
</dbReference>
<evidence type="ECO:0008006" key="14">
    <source>
        <dbReference type="Google" id="ProtNLM"/>
    </source>
</evidence>
<dbReference type="STRING" id="1817863.A2Y62_02740"/>
<keyword evidence="1" id="KW-1003">Cell membrane</keyword>
<reference evidence="12 13" key="1">
    <citation type="journal article" date="2016" name="Nat. Commun.">
        <title>Thousands of microbial genomes shed light on interconnected biogeochemical processes in an aquifer system.</title>
        <authorList>
            <person name="Anantharaman K."/>
            <person name="Brown C.T."/>
            <person name="Hug L.A."/>
            <person name="Sharon I."/>
            <person name="Castelle C.J."/>
            <person name="Probst A.J."/>
            <person name="Thomas B.C."/>
            <person name="Singh A."/>
            <person name="Wilkins M.J."/>
            <person name="Karaoz U."/>
            <person name="Brodie E.L."/>
            <person name="Williams K.H."/>
            <person name="Hubbard S.S."/>
            <person name="Banfield J.F."/>
        </authorList>
    </citation>
    <scope>NUCLEOTIDE SEQUENCE [LARGE SCALE GENOMIC DNA]</scope>
</reference>
<evidence type="ECO:0000256" key="4">
    <source>
        <dbReference type="ARBA" id="ARBA00023098"/>
    </source>
</evidence>
<dbReference type="EMBL" id="MFGW01000006">
    <property type="protein sequence ID" value="OGF68260.1"/>
    <property type="molecule type" value="Genomic_DNA"/>
</dbReference>
<keyword evidence="4" id="KW-0443">Lipid metabolism</keyword>
<dbReference type="Pfam" id="PF02666">
    <property type="entry name" value="PS_Dcarbxylase"/>
    <property type="match status" value="1"/>
</dbReference>